<evidence type="ECO:0000256" key="1">
    <source>
        <dbReference type="ARBA" id="ARBA00004418"/>
    </source>
</evidence>
<dbReference type="GO" id="GO:0019808">
    <property type="term" value="F:polyamine binding"/>
    <property type="evidence" value="ECO:0007669"/>
    <property type="project" value="InterPro"/>
</dbReference>
<comment type="subcellular location">
    <subcellularLocation>
        <location evidence="1">Periplasm</location>
    </subcellularLocation>
</comment>
<dbReference type="SUPFAM" id="SSF53850">
    <property type="entry name" value="Periplasmic binding protein-like II"/>
    <property type="match status" value="1"/>
</dbReference>
<name>A0A6L5BCC5_APIGR</name>
<organism evidence="5 6">
    <name type="scientific">Apium graveolens</name>
    <name type="common">Celery</name>
    <dbReference type="NCBI Taxonomy" id="4045"/>
    <lineage>
        <taxon>Eukaryota</taxon>
        <taxon>Viridiplantae</taxon>
        <taxon>Streptophyta</taxon>
        <taxon>Embryophyta</taxon>
        <taxon>Tracheophyta</taxon>
        <taxon>Spermatophyta</taxon>
        <taxon>Magnoliopsida</taxon>
        <taxon>eudicotyledons</taxon>
        <taxon>Gunneridae</taxon>
        <taxon>Pentapetalae</taxon>
        <taxon>asterids</taxon>
        <taxon>campanulids</taxon>
        <taxon>Apiales</taxon>
        <taxon>Apiaceae</taxon>
        <taxon>Apioideae</taxon>
        <taxon>apioid superclade</taxon>
        <taxon>Apieae</taxon>
        <taxon>Apium</taxon>
    </lineage>
</organism>
<evidence type="ECO:0000313" key="5">
    <source>
        <dbReference type="EMBL" id="KAF1002487.1"/>
    </source>
</evidence>
<sequence>MSLLPCSRISYPNHHALQLYTTFSPFRNHKPQFLLLRSSRITVCLLRTSCHRHLSPCLVVAKSQEQHIFSKLLKDLLHIVGASVILLLGLGICTRSASACTQIPPNYIACPKETSQQQTTEVNDDVKNSQIVFEDEETRAAFESWKSKTYSLTVPLRIIALRSSVPPLWIKNFMQAQGKRTKLRMEFRGSIRDIFSELSMGFSKRDVASRSALTADIVALGDTWLSFAINKALIEPIQRVEDQEWFSGLSDKWKVYLRRNSEGKLDVEGKIWAAPYRWGSMVIAFKKSKFQKNNLAPIEDWADLWRPELSGKISMVDSPREVIGSVLKYMGASYNTSNFDTEVVGGRNAVLQNLSLLENQVRLFDSVHYLKAFEVGDVWVTVGWSSDIIPAAKRMSDVTVIVPKSGASLWADVWAIPAASEIKNDKIGGRVRGPSPLVHQWLEFCLQSERALPFKEEVVPGVSPSALEDMPVDAIVELQKNKPKLDTNLIGGVPPTEILKRCEFLEPLSDATLSEYQWLINHMQKTNHSLIEKIQQYTTGMFQIFKQKSGSSTV</sequence>
<accession>A0A6L5BCC5</accession>
<keyword evidence="6" id="KW-1185">Reference proteome</keyword>
<evidence type="ECO:0000256" key="3">
    <source>
        <dbReference type="ARBA" id="ARBA00022729"/>
    </source>
</evidence>
<evidence type="ECO:0000256" key="2">
    <source>
        <dbReference type="ARBA" id="ARBA00022448"/>
    </source>
</evidence>
<dbReference type="InterPro" id="IPR001188">
    <property type="entry name" value="Sperm_putr-bd"/>
</dbReference>
<protein>
    <submittedName>
        <fullName evidence="5">Uncharacterized protein</fullName>
    </submittedName>
</protein>
<dbReference type="GO" id="GO:0015846">
    <property type="term" value="P:polyamine transport"/>
    <property type="evidence" value="ECO:0007669"/>
    <property type="project" value="InterPro"/>
</dbReference>
<keyword evidence="3" id="KW-0732">Signal</keyword>
<dbReference type="Proteomes" id="UP000593563">
    <property type="component" value="Unassembled WGS sequence"/>
</dbReference>
<evidence type="ECO:0000313" key="6">
    <source>
        <dbReference type="Proteomes" id="UP000593563"/>
    </source>
</evidence>
<evidence type="ECO:0000256" key="4">
    <source>
        <dbReference type="ARBA" id="ARBA00022764"/>
    </source>
</evidence>
<reference evidence="5" key="1">
    <citation type="submission" date="2020-01" db="EMBL/GenBank/DDBJ databases">
        <title>The Celery Genome Sequence Reveals Sequential Paleo-tetraploidization, Resistance Gene Elimination, Karyotype Evolution, and Functional Innovation in Apiales.</title>
        <authorList>
            <person name="Song X."/>
        </authorList>
    </citation>
    <scope>NUCLEOTIDE SEQUENCE</scope>
    <source>
        <tissue evidence="5">Leaf</tissue>
    </source>
</reference>
<dbReference type="EMBL" id="WRXP01001068">
    <property type="protein sequence ID" value="KAF1002487.1"/>
    <property type="molecule type" value="Genomic_DNA"/>
</dbReference>
<keyword evidence="4" id="KW-0574">Periplasm</keyword>
<proteinExistence type="predicted"/>
<comment type="caution">
    <text evidence="5">The sequence shown here is derived from an EMBL/GenBank/DDBJ whole genome shotgun (WGS) entry which is preliminary data.</text>
</comment>
<gene>
    <name evidence="5" type="ORF">AG4045_002087</name>
</gene>
<dbReference type="CDD" id="cd13661">
    <property type="entry name" value="PBP2_PotD_PotF_like_1"/>
    <property type="match status" value="1"/>
</dbReference>
<dbReference type="PRINTS" id="PR00909">
    <property type="entry name" value="SPERMDNBNDNG"/>
</dbReference>
<dbReference type="PANTHER" id="PTHR30222">
    <property type="entry name" value="SPERMIDINE/PUTRESCINE-BINDING PERIPLASMIC PROTEIN"/>
    <property type="match status" value="1"/>
</dbReference>
<keyword evidence="2" id="KW-0813">Transport</keyword>
<dbReference type="PANTHER" id="PTHR30222:SF17">
    <property type="entry name" value="SPERMIDINE_PUTRESCINE-BINDING PERIPLASMIC PROTEIN"/>
    <property type="match status" value="1"/>
</dbReference>
<dbReference type="AlphaFoldDB" id="A0A6L5BCC5"/>
<dbReference type="Pfam" id="PF13343">
    <property type="entry name" value="SBP_bac_6"/>
    <property type="match status" value="1"/>
</dbReference>
<dbReference type="Gene3D" id="3.40.190.10">
    <property type="entry name" value="Periplasmic binding protein-like II"/>
    <property type="match status" value="1"/>
</dbReference>